<feature type="domain" description="Secretion system C-terminal sorting" evidence="9">
    <location>
        <begin position="833"/>
        <end position="908"/>
    </location>
</feature>
<dbReference type="AlphaFoldDB" id="A0A1G9NYZ5"/>
<keyword evidence="6" id="KW-0472">Membrane</keyword>
<dbReference type="EMBL" id="FNFO01000009">
    <property type="protein sequence ID" value="SDL91195.1"/>
    <property type="molecule type" value="Genomic_DNA"/>
</dbReference>
<evidence type="ECO:0000256" key="2">
    <source>
        <dbReference type="ARBA" id="ARBA00004442"/>
    </source>
</evidence>
<keyword evidence="5 8" id="KW-0732">Signal</keyword>
<name>A0A1G9NYZ5_9BACT</name>
<dbReference type="NCBIfam" id="TIGR04183">
    <property type="entry name" value="Por_Secre_tail"/>
    <property type="match status" value="1"/>
</dbReference>
<evidence type="ECO:0000256" key="7">
    <source>
        <dbReference type="ARBA" id="ARBA00023237"/>
    </source>
</evidence>
<feature type="signal peptide" evidence="8">
    <location>
        <begin position="1"/>
        <end position="18"/>
    </location>
</feature>
<dbReference type="GO" id="GO:0005576">
    <property type="term" value="C:extracellular region"/>
    <property type="evidence" value="ECO:0007669"/>
    <property type="project" value="UniProtKB-SubCell"/>
</dbReference>
<dbReference type="NCBIfam" id="NF041518">
    <property type="entry name" value="choice_anch_Q"/>
    <property type="match status" value="1"/>
</dbReference>
<dbReference type="Pfam" id="PF02415">
    <property type="entry name" value="Chlam_PMP"/>
    <property type="match status" value="1"/>
</dbReference>
<evidence type="ECO:0000313" key="10">
    <source>
        <dbReference type="EMBL" id="SDL91195.1"/>
    </source>
</evidence>
<evidence type="ECO:0000256" key="4">
    <source>
        <dbReference type="ARBA" id="ARBA00022525"/>
    </source>
</evidence>
<organism evidence="10 11">
    <name type="scientific">Catalinimonas alkaloidigena</name>
    <dbReference type="NCBI Taxonomy" id="1075417"/>
    <lineage>
        <taxon>Bacteria</taxon>
        <taxon>Pseudomonadati</taxon>
        <taxon>Bacteroidota</taxon>
        <taxon>Cytophagia</taxon>
        <taxon>Cytophagales</taxon>
        <taxon>Catalimonadaceae</taxon>
        <taxon>Catalinimonas</taxon>
    </lineage>
</organism>
<evidence type="ECO:0000256" key="6">
    <source>
        <dbReference type="ARBA" id="ARBA00023136"/>
    </source>
</evidence>
<comment type="subcellular location">
    <subcellularLocation>
        <location evidence="1">Cell envelope</location>
    </subcellularLocation>
    <subcellularLocation>
        <location evidence="2">Cell outer membrane</location>
    </subcellularLocation>
    <subcellularLocation>
        <location evidence="3">Secreted</location>
    </subcellularLocation>
</comment>
<dbReference type="Proteomes" id="UP000198510">
    <property type="component" value="Unassembled WGS sequence"/>
</dbReference>
<reference evidence="10 11" key="1">
    <citation type="submission" date="2016-10" db="EMBL/GenBank/DDBJ databases">
        <authorList>
            <person name="de Groot N.N."/>
        </authorList>
    </citation>
    <scope>NUCLEOTIDE SEQUENCE [LARGE SCALE GENOMIC DNA]</scope>
    <source>
        <strain evidence="10 11">DSM 25186</strain>
    </source>
</reference>
<keyword evidence="7" id="KW-0998">Cell outer membrane</keyword>
<keyword evidence="4" id="KW-0964">Secreted</keyword>
<gene>
    <name evidence="10" type="ORF">SAMN05421823_10912</name>
</gene>
<dbReference type="RefSeq" id="WP_176956136.1">
    <property type="nucleotide sequence ID" value="NZ_FNFO01000009.1"/>
</dbReference>
<evidence type="ECO:0000313" key="11">
    <source>
        <dbReference type="Proteomes" id="UP000198510"/>
    </source>
</evidence>
<dbReference type="InterPro" id="IPR059226">
    <property type="entry name" value="Choice_anch_Q_dom"/>
</dbReference>
<dbReference type="InterPro" id="IPR011050">
    <property type="entry name" value="Pectin_lyase_fold/virulence"/>
</dbReference>
<evidence type="ECO:0000256" key="5">
    <source>
        <dbReference type="ARBA" id="ARBA00022729"/>
    </source>
</evidence>
<dbReference type="PANTHER" id="PTHR11319:SF35">
    <property type="entry name" value="OUTER MEMBRANE PROTEIN PMPC-RELATED"/>
    <property type="match status" value="1"/>
</dbReference>
<dbReference type="InterPro" id="IPR003368">
    <property type="entry name" value="POMP_repeat"/>
</dbReference>
<dbReference type="GO" id="GO:0009279">
    <property type="term" value="C:cell outer membrane"/>
    <property type="evidence" value="ECO:0007669"/>
    <property type="project" value="UniProtKB-SubCell"/>
</dbReference>
<evidence type="ECO:0000259" key="9">
    <source>
        <dbReference type="Pfam" id="PF18962"/>
    </source>
</evidence>
<dbReference type="Pfam" id="PF18962">
    <property type="entry name" value="Por_Secre_tail"/>
    <property type="match status" value="1"/>
</dbReference>
<sequence length="909" mass="95920">MAILLAGLGLLTSPAAQATVFYVNAAATGANTGASWTDAYTDLQSALSTAISGDQIWVAAGVYTPSALIDLDDSGGSDPREATFRIPTGVRVYGGFAGGEVAVEARDWTTHLTILSGDLDHNDVDLDGNAIAETVADVVGSNAYHVIFTKNVGPGAWLDGCVVTAGRADIAGLSTNKNRDGGGWYNEAKEPAASSSPTIQHCLFQGNYAEDEGGALYNTPGPGGATASPMLLDCTFEANYAGRQGGAMVLGSFTAGTYEADIDHCRFIGNIAYRSGGALYLLGDASTLDSCTFDGNATTIVMPGSTSPGSGGAVNLVASNATFQHCMFLNNSATGTPNGAYEGGGGGAVNIVAGSVSQQSAPSFFSCGFYGNYAGGNTSGWGGAVKQLVDGGVLISQFVNCVFADNSAQEDGGAVALFARDFAYPGPSDAVLESTFTNCTFAGNHADRNGGGYFTNLVYGDVSLLQAKMENCILASNTATTSGDESYNNLSTNTRVSYSLIQGYGGSGGGWNTLAGTDDGNNLDAPPQFVNVALPLGADGLPATSDDGLRLQIGSAARNAGNNAATGLSGVTLDYIGATRIQNGTVDLGAYERFSFIIPGLKLYWLYNWRPYLPNCLTCPWALRFNTRILYAQQLQSREKGGKTDEGTGLVWDAPAQLQVYDDYALVKGTLVHPENKEIRFDVYLKLIKPHTWKAWRTKGRGYKAVTDEAKKAARAHHEEWTYWILSNESKLTGQGALKGTLSLAHAPRNVRTGFQLGEGGNAYDATFGLGGDFTYKGKLYYQRKKLLLKGTGSLNVDAELCTEQCEPTREQATTRPATTTASVSSAEAPYNIYPVPARDRLVLEPAGTASGRHVVRLYDLRGQLLREKAVSVTEGTQHLDLQGLAPGFYQLQLEKPDGSFHRYKIVVQ</sequence>
<evidence type="ECO:0000256" key="8">
    <source>
        <dbReference type="SAM" id="SignalP"/>
    </source>
</evidence>
<dbReference type="STRING" id="1075417.SAMN05421823_10912"/>
<proteinExistence type="predicted"/>
<evidence type="ECO:0000256" key="3">
    <source>
        <dbReference type="ARBA" id="ARBA00004613"/>
    </source>
</evidence>
<evidence type="ECO:0000256" key="1">
    <source>
        <dbReference type="ARBA" id="ARBA00004196"/>
    </source>
</evidence>
<accession>A0A1G9NYZ5</accession>
<keyword evidence="11" id="KW-1185">Reference proteome</keyword>
<dbReference type="SUPFAM" id="SSF51126">
    <property type="entry name" value="Pectin lyase-like"/>
    <property type="match status" value="2"/>
</dbReference>
<dbReference type="InterPro" id="IPR026444">
    <property type="entry name" value="Secre_tail"/>
</dbReference>
<feature type="chain" id="PRO_5011713114" evidence="8">
    <location>
        <begin position="19"/>
        <end position="909"/>
    </location>
</feature>
<dbReference type="Gene3D" id="2.160.20.10">
    <property type="entry name" value="Single-stranded right-handed beta-helix, Pectin lyase-like"/>
    <property type="match status" value="1"/>
</dbReference>
<dbReference type="PANTHER" id="PTHR11319">
    <property type="entry name" value="G PROTEIN-COUPLED RECEPTOR-RELATED"/>
    <property type="match status" value="1"/>
</dbReference>
<dbReference type="InterPro" id="IPR012334">
    <property type="entry name" value="Pectin_lyas_fold"/>
</dbReference>
<protein>
    <submittedName>
        <fullName evidence="10">Por secretion system C-terminal sorting domain-containing protein</fullName>
    </submittedName>
</protein>